<organism evidence="5 6">
    <name type="scientific">Coemansia reversa (strain ATCC 12441 / NRRL 1564)</name>
    <dbReference type="NCBI Taxonomy" id="763665"/>
    <lineage>
        <taxon>Eukaryota</taxon>
        <taxon>Fungi</taxon>
        <taxon>Fungi incertae sedis</taxon>
        <taxon>Zoopagomycota</taxon>
        <taxon>Kickxellomycotina</taxon>
        <taxon>Kickxellomycetes</taxon>
        <taxon>Kickxellales</taxon>
        <taxon>Kickxellaceae</taxon>
        <taxon>Coemansia</taxon>
    </lineage>
</organism>
<dbReference type="GO" id="GO:0005737">
    <property type="term" value="C:cytoplasm"/>
    <property type="evidence" value="ECO:0007669"/>
    <property type="project" value="TreeGrafter"/>
</dbReference>
<dbReference type="InterPro" id="IPR045151">
    <property type="entry name" value="DCAF8"/>
</dbReference>
<evidence type="ECO:0000256" key="1">
    <source>
        <dbReference type="ARBA" id="ARBA00022574"/>
    </source>
</evidence>
<dbReference type="SMART" id="SM00320">
    <property type="entry name" value="WD40"/>
    <property type="match status" value="7"/>
</dbReference>
<feature type="repeat" description="WD" evidence="3">
    <location>
        <begin position="1007"/>
        <end position="1032"/>
    </location>
</feature>
<protein>
    <submittedName>
        <fullName evidence="5">WD40 repeat-like protein</fullName>
    </submittedName>
</protein>
<dbReference type="GO" id="GO:0045717">
    <property type="term" value="P:negative regulation of fatty acid biosynthetic process"/>
    <property type="evidence" value="ECO:0007669"/>
    <property type="project" value="TreeGrafter"/>
</dbReference>
<feature type="compositionally biased region" description="Low complexity" evidence="4">
    <location>
        <begin position="1192"/>
        <end position="1219"/>
    </location>
</feature>
<dbReference type="STRING" id="763665.A0A2G5B5Y7"/>
<feature type="repeat" description="WD" evidence="3">
    <location>
        <begin position="42"/>
        <end position="73"/>
    </location>
</feature>
<gene>
    <name evidence="5" type="ORF">COEREDRAFT_82699</name>
</gene>
<dbReference type="EMBL" id="KZ303517">
    <property type="protein sequence ID" value="PIA14410.1"/>
    <property type="molecule type" value="Genomic_DNA"/>
</dbReference>
<dbReference type="OrthoDB" id="2414538at2759"/>
<keyword evidence="1 3" id="KW-0853">WD repeat</keyword>
<dbReference type="InterPro" id="IPR001680">
    <property type="entry name" value="WD40_rpt"/>
</dbReference>
<proteinExistence type="predicted"/>
<evidence type="ECO:0000256" key="2">
    <source>
        <dbReference type="ARBA" id="ARBA00022737"/>
    </source>
</evidence>
<dbReference type="SUPFAM" id="SSF50978">
    <property type="entry name" value="WD40 repeat-like"/>
    <property type="match status" value="1"/>
</dbReference>
<accession>A0A2G5B5Y7</accession>
<feature type="region of interest" description="Disordered" evidence="4">
    <location>
        <begin position="1191"/>
        <end position="1227"/>
    </location>
</feature>
<sequence length="1227" mass="136194">MVTTLAALHRQRQQTPGSIQERIRKWAHSRHNIQAIDLHQTLLGHDGCINALCWSSDGRYLFSGSDDTTICVWRAVGDDALLCRFRTGFGERVFDLKVMPAPNDHLLVACSMDTTVKVFDIYRILAEANSNEIVFNTLRQTADRALNDGCYCVRTFSAHTGPVKRATIIPDSPYEFLSCSEDGTVRHFDIRVRPLMFPGGQQRHSKEGRIVADYRDVGAEIHALDVNIFHPAVFAAGGSLSSIMVHDRRMTSAGLLGNETRHASGTNWAGDRCLVRLRRDKAETKDNVFEVTSEEMVTGLRFSREEPDLVVGSWCYDHIYLFDLKRSTTYTNAVSPIIGIRGNGRVRESESDPDMSALKRLRMDVASSRQAVGCSSTAEAGLLARTFGRGLSRGIRILTEDEAPYMYASSSNSHTDSEELNAVISDNTDNSSNCNSISICRICGGDVQMRAAGFSSLFAKGWSCCDRSLALSSTEHILVSKSFETLVANMATGTLQQALASLNFALGSLGNLNAGGSERPHHCELRPWEGAPTSEDVKRVMVAMSRNSVFERLRIKSLLYNNRVCVYATIFRQRWVKRFNTYLSNADLLGYSFESMHAIRDDIRSLRSLLDSAMRDSVAALELNELNILAHYNRLLVAWDSARFDVMQLILELIPLIGARDAIQFKGPNAENDPIRIRLRAEFGDVVHRIQELNQKISAYRCTVHDETQAIYALQKILSTATQGEGVDFVTIFLIHINEVFFEMPSELAKILAHDASLVLGLFGSNSRSFIAEQFGGTSTLSYASILQELVMRWKVLSMESHDCDASVRVYEDMLLSPFCNTLFRNHCGAATEPHVYVWHRHLYCENGSNTNVHTSLSVTFDLELPVFPSDDLYYPDPEDRLNLPISIAGHSKEVSQELAQQTGISLEHPTLQCTNAVVGSQISMADNGAGEGTLPALQSSAEWPRKPCEFIPSTWNSGDWNFSSACRSGVYVESDVHCPVPIVMPSRKYRGHCSFQTIKDVNFVFGNYIASGSDDGCLFIWDWKTMDIVQIIRGDSEIVNIVEGHPALPVIAVSGLDSEVQIFHLEQGGPTPTHRRNYPVVQQAQMAAANICHPAARDACFSMTYTSDPYLQDLEYAHCSPLPAYFDLSAFIETIARPFPAVSKTKLAQIEQIVCHNEDMRVNGLSHSTLTNQILNRLLFDSFGETDDYESSNYSNNNNSDSGDDASSIGDGSEDGSNVSSISTSM</sequence>
<dbReference type="InterPro" id="IPR036322">
    <property type="entry name" value="WD40_repeat_dom_sf"/>
</dbReference>
<dbReference type="PROSITE" id="PS50082">
    <property type="entry name" value="WD_REPEATS_2"/>
    <property type="match status" value="2"/>
</dbReference>
<dbReference type="Proteomes" id="UP000242474">
    <property type="component" value="Unassembled WGS sequence"/>
</dbReference>
<keyword evidence="6" id="KW-1185">Reference proteome</keyword>
<keyword evidence="2" id="KW-0677">Repeat</keyword>
<dbReference type="GO" id="GO:0080008">
    <property type="term" value="C:Cul4-RING E3 ubiquitin ligase complex"/>
    <property type="evidence" value="ECO:0007669"/>
    <property type="project" value="TreeGrafter"/>
</dbReference>
<evidence type="ECO:0000313" key="5">
    <source>
        <dbReference type="EMBL" id="PIA14410.1"/>
    </source>
</evidence>
<evidence type="ECO:0000256" key="4">
    <source>
        <dbReference type="SAM" id="MobiDB-lite"/>
    </source>
</evidence>
<dbReference type="PANTHER" id="PTHR15574">
    <property type="entry name" value="WD REPEAT DOMAIN-CONTAINING FAMILY"/>
    <property type="match status" value="1"/>
</dbReference>
<dbReference type="Gene3D" id="2.130.10.10">
    <property type="entry name" value="YVTN repeat-like/Quinoprotein amine dehydrogenase"/>
    <property type="match status" value="3"/>
</dbReference>
<dbReference type="InterPro" id="IPR015943">
    <property type="entry name" value="WD40/YVTN_repeat-like_dom_sf"/>
</dbReference>
<evidence type="ECO:0000256" key="3">
    <source>
        <dbReference type="PROSITE-ProRule" id="PRU00221"/>
    </source>
</evidence>
<dbReference type="Pfam" id="PF00400">
    <property type="entry name" value="WD40"/>
    <property type="match status" value="4"/>
</dbReference>
<dbReference type="PROSITE" id="PS50294">
    <property type="entry name" value="WD_REPEATS_REGION"/>
    <property type="match status" value="1"/>
</dbReference>
<dbReference type="AlphaFoldDB" id="A0A2G5B5Y7"/>
<name>A0A2G5B5Y7_COERN</name>
<evidence type="ECO:0000313" key="6">
    <source>
        <dbReference type="Proteomes" id="UP000242474"/>
    </source>
</evidence>
<reference evidence="5 6" key="1">
    <citation type="journal article" date="2015" name="Genome Biol. Evol.">
        <title>Phylogenomic analyses indicate that early fungi evolved digesting cell walls of algal ancestors of land plants.</title>
        <authorList>
            <person name="Chang Y."/>
            <person name="Wang S."/>
            <person name="Sekimoto S."/>
            <person name="Aerts A.L."/>
            <person name="Choi C."/>
            <person name="Clum A."/>
            <person name="LaButti K.M."/>
            <person name="Lindquist E.A."/>
            <person name="Yee Ngan C."/>
            <person name="Ohm R.A."/>
            <person name="Salamov A.A."/>
            <person name="Grigoriev I.V."/>
            <person name="Spatafora J.W."/>
            <person name="Berbee M.L."/>
        </authorList>
    </citation>
    <scope>NUCLEOTIDE SEQUENCE [LARGE SCALE GENOMIC DNA]</scope>
    <source>
        <strain evidence="5 6">NRRL 1564</strain>
    </source>
</reference>
<dbReference type="PANTHER" id="PTHR15574:SF40">
    <property type="entry name" value="WD AND TETRATRICOPEPTIDE REPEATS PROTEIN 1"/>
    <property type="match status" value="1"/>
</dbReference>